<dbReference type="Proteomes" id="UP000183810">
    <property type="component" value="Chromosome"/>
</dbReference>
<evidence type="ECO:0000313" key="3">
    <source>
        <dbReference type="Proteomes" id="UP000183810"/>
    </source>
</evidence>
<dbReference type="KEGG" id="nsl:BOX37_12440"/>
<evidence type="ECO:0000256" key="1">
    <source>
        <dbReference type="SAM" id="MobiDB-lite"/>
    </source>
</evidence>
<gene>
    <name evidence="2" type="ORF">BOX37_12440</name>
</gene>
<name>A0A1J0VRJ4_9NOCA</name>
<dbReference type="AlphaFoldDB" id="A0A1J0VRJ4"/>
<organism evidence="2 3">
    <name type="scientific">Nocardia mangyaensis</name>
    <dbReference type="NCBI Taxonomy" id="2213200"/>
    <lineage>
        <taxon>Bacteria</taxon>
        <taxon>Bacillati</taxon>
        <taxon>Actinomycetota</taxon>
        <taxon>Actinomycetes</taxon>
        <taxon>Mycobacteriales</taxon>
        <taxon>Nocardiaceae</taxon>
        <taxon>Nocardia</taxon>
    </lineage>
</organism>
<feature type="region of interest" description="Disordered" evidence="1">
    <location>
        <begin position="1"/>
        <end position="96"/>
    </location>
</feature>
<evidence type="ECO:0000313" key="2">
    <source>
        <dbReference type="EMBL" id="APE34634.1"/>
    </source>
</evidence>
<feature type="compositionally biased region" description="Gly residues" evidence="1">
    <location>
        <begin position="27"/>
        <end position="60"/>
    </location>
</feature>
<protein>
    <submittedName>
        <fullName evidence="2">Uncharacterized protein</fullName>
    </submittedName>
</protein>
<accession>A0A1J0VRJ4</accession>
<reference evidence="2" key="1">
    <citation type="submission" date="2016-11" db="EMBL/GenBank/DDBJ databases">
        <authorList>
            <person name="Jaros S."/>
            <person name="Januszkiewicz K."/>
            <person name="Wedrychowicz H."/>
        </authorList>
    </citation>
    <scope>NUCLEOTIDE SEQUENCE [LARGE SCALE GENOMIC DNA]</scope>
    <source>
        <strain evidence="2">Y48</strain>
    </source>
</reference>
<proteinExistence type="predicted"/>
<dbReference type="EMBL" id="CP018082">
    <property type="protein sequence ID" value="APE34634.1"/>
    <property type="molecule type" value="Genomic_DNA"/>
</dbReference>
<sequence length="96" mass="8741">MAEAGGVGEADGVAEEAGARWEAGSAETGGIGLVGVAGGAATGAGVPGVDGTGESLGDGAGPVVSSTTSSLKSGVPGPVLHHSVEAPSGSRSTTTP</sequence>
<keyword evidence="3" id="KW-1185">Reference proteome</keyword>